<feature type="region of interest" description="Disordered" evidence="5">
    <location>
        <begin position="269"/>
        <end position="292"/>
    </location>
</feature>
<feature type="domain" description="Ig-like" evidence="7">
    <location>
        <begin position="135"/>
        <end position="227"/>
    </location>
</feature>
<evidence type="ECO:0000256" key="5">
    <source>
        <dbReference type="SAM" id="MobiDB-lite"/>
    </source>
</evidence>
<keyword evidence="9" id="KW-1185">Reference proteome</keyword>
<feature type="transmembrane region" description="Helical" evidence="6">
    <location>
        <begin position="1418"/>
        <end position="1443"/>
    </location>
</feature>
<dbReference type="InterPro" id="IPR036179">
    <property type="entry name" value="Ig-like_dom_sf"/>
</dbReference>
<dbReference type="Pfam" id="PF00041">
    <property type="entry name" value="fn3"/>
    <property type="match status" value="1"/>
</dbReference>
<dbReference type="InterPro" id="IPR003006">
    <property type="entry name" value="Ig/MHC_CS"/>
</dbReference>
<evidence type="ECO:0000256" key="6">
    <source>
        <dbReference type="SAM" id="Phobius"/>
    </source>
</evidence>
<dbReference type="SMART" id="SM00409">
    <property type="entry name" value="IG"/>
    <property type="match status" value="9"/>
</dbReference>
<feature type="domain" description="Fibronectin type-III" evidence="8">
    <location>
        <begin position="1299"/>
        <end position="1401"/>
    </location>
</feature>
<evidence type="ECO:0000256" key="2">
    <source>
        <dbReference type="ARBA" id="ARBA00022737"/>
    </source>
</evidence>
<keyword evidence="3" id="KW-1015">Disulfide bond</keyword>
<dbReference type="InterPro" id="IPR007110">
    <property type="entry name" value="Ig-like_dom"/>
</dbReference>
<dbReference type="Pfam" id="PF07679">
    <property type="entry name" value="I-set"/>
    <property type="match status" value="3"/>
</dbReference>
<feature type="domain" description="Ig-like" evidence="7">
    <location>
        <begin position="336"/>
        <end position="433"/>
    </location>
</feature>
<evidence type="ECO:0000313" key="9">
    <source>
        <dbReference type="Proteomes" id="UP000694888"/>
    </source>
</evidence>
<evidence type="ECO:0000259" key="7">
    <source>
        <dbReference type="PROSITE" id="PS50835"/>
    </source>
</evidence>
<feature type="domain" description="Ig-like" evidence="7">
    <location>
        <begin position="232"/>
        <end position="328"/>
    </location>
</feature>
<keyword evidence="6" id="KW-0472">Membrane</keyword>
<proteinExistence type="predicted"/>
<sequence length="1494" mass="162273">MSICQVSSTSQKNGFMVCISQIIVVFQLLWVFMSALEISPQFADRYVVVGDPLWWTCSVKPEDSVDVTSLSFVWRKQDAELQSGGDLVNYNNGTIYFKQVKDSDLGVYTCKVTATTQTNNLAEKEARLLQAYASDSISLRAADQTVFLGGTAILECSFPAQPPATVTWQRNNRTLSSSSKVKFTTAFSDLSMLRLISVTYAEDGEYTCTADHMTLASPVRSDSVRIQVYGKPEIYEPPKSQRVPIGYNVTFSCESRSFPPSTVSWTFEPSDRSASPDLTSNPSVTSSISVHQQTGMMTIERASVLDSGAYMCNWTNEHGSESAEASLTVEGAPLAPEILVAPMNNELREGESLQLKCQGRGNPEPSIIWVFPSGLVFESLNGEISGGVSDVDKWTVDENGTLHIPQVTRSDGGLYSCRLSNKEGEDTASAFVDVHFEPAFSAAPQNVAVDIDAEFSLPCSAVGNPEPIITWSVPEDSSAELSDPEFDVDDGTLKVSRAQRKHHGKFTCVASNTVSTVESAAFVSVIGPPEMTKLPKSQVVVEGDSLRLDCEVNSFPDATVDWFYLHMVDLSLQSTNIVYIKSSLLVAEESIFEDEWSQISVEENSRYSLVNGNSLSISNAEQSDAGIYVCKASNSEGWRFEPAVLRVLTFPVFEVQPVTQQVQKGQLAVLNCYTNGVPVPSQRWLFNQGKIYTNNRIRDHNNGSLTIEDFTPQDVGLYTCLATNQAGQRSVSARLNLSLIPVLVTPPSNTTAAAGSPITFSCKGDGTTSFEVSWWSSNPQGEMTTLLAHTTYPDPPSNGDHTKEDPQSADSRFFWDENGDVVISCAEPNDVGWYMCSLQNDAGSVVSSPVYLSVNDIPTVQDLTSSPQTPRESATFTLVCLAAGPPQLDVTWIDPSGKEITQETDAEVGLTLTNDAQSSGEVRSSLTGTVNSQLHAGEWGCKPCNAIGCSLKKTSLTVQGKPTVVKVLSSESQREIEIKCVVFTSPEALVSYYMGNNVIQTPTIGHSVRDSALYIEKRLLQETYSCTASNQDGSVSLSFDLPSEVTIGTILPSPTSVQVEVHNKHNVTSLALIGVGVEFRKRNSSSPWLVLDFPLNNDVDVYLDSHKGIFDDSDNLCAKSAEGTTSARTARAASESNSDVLEDVAVASTGKELKYRIKLEAHQLKPFTDYEVRARVRNVLGYSDYSPVSSVKTQPGAPSPVTDLRVEVINRTASITWSVPEELGGDPMDVMVTVTLLDTDNNLLEEAFVGSNSDPQAEFRDLDVGLHTVQAFSVNTKNKEKSSAMTSAFTVEMQTPTFVPQLKTISAVDAHTFNITWSVPEEGDSQASPVTGYVLEVSSADKPTGEAQSYKSVHSVPGATTSFWVVTQLKESTTYLVKVASKNDGGSGPFSQAMSVSTPYDDFSELAFKDSGVGSLSWRLFAVIMIIVCSALIILITAIVLTYQIKLAKSKSVDLNPERDLRLDQHEEEEGGENSSAGSDRGLEGVENSNFTLY</sequence>
<dbReference type="InterPro" id="IPR036116">
    <property type="entry name" value="FN3_sf"/>
</dbReference>
<dbReference type="SMART" id="SM00408">
    <property type="entry name" value="IGc2"/>
    <property type="match status" value="9"/>
</dbReference>
<feature type="domain" description="Ig-like" evidence="7">
    <location>
        <begin position="40"/>
        <end position="122"/>
    </location>
</feature>
<keyword evidence="6" id="KW-0812">Transmembrane</keyword>
<dbReference type="GeneID" id="101852682"/>
<dbReference type="InterPro" id="IPR013151">
    <property type="entry name" value="Immunoglobulin_dom"/>
</dbReference>
<dbReference type="CDD" id="cd00063">
    <property type="entry name" value="FN3"/>
    <property type="match status" value="1"/>
</dbReference>
<dbReference type="PANTHER" id="PTHR12231">
    <property type="entry name" value="CTX-RELATED TYPE I TRANSMEMBRANE PROTEIN"/>
    <property type="match status" value="1"/>
</dbReference>
<feature type="domain" description="Ig-like" evidence="7">
    <location>
        <begin position="962"/>
        <end position="1038"/>
    </location>
</feature>
<evidence type="ECO:0000256" key="3">
    <source>
        <dbReference type="ARBA" id="ARBA00023157"/>
    </source>
</evidence>
<dbReference type="InterPro" id="IPR013098">
    <property type="entry name" value="Ig_I-set"/>
</dbReference>
<dbReference type="CDD" id="cd00096">
    <property type="entry name" value="Ig"/>
    <property type="match status" value="1"/>
</dbReference>
<evidence type="ECO:0000259" key="8">
    <source>
        <dbReference type="PROSITE" id="PS50853"/>
    </source>
</evidence>
<dbReference type="Proteomes" id="UP000694888">
    <property type="component" value="Unplaced"/>
</dbReference>
<dbReference type="Pfam" id="PF00047">
    <property type="entry name" value="ig"/>
    <property type="match status" value="1"/>
</dbReference>
<dbReference type="Gene3D" id="2.60.40.10">
    <property type="entry name" value="Immunoglobulins"/>
    <property type="match status" value="12"/>
</dbReference>
<feature type="region of interest" description="Disordered" evidence="5">
    <location>
        <begin position="1459"/>
        <end position="1494"/>
    </location>
</feature>
<dbReference type="InterPro" id="IPR051170">
    <property type="entry name" value="Neural/epithelial_adhesion"/>
</dbReference>
<evidence type="ECO:0000313" key="10">
    <source>
        <dbReference type="RefSeq" id="XP_005095904.1"/>
    </source>
</evidence>
<dbReference type="SMART" id="SM00060">
    <property type="entry name" value="FN3"/>
    <property type="match status" value="3"/>
</dbReference>
<feature type="domain" description="Ig-like" evidence="7">
    <location>
        <begin position="651"/>
        <end position="732"/>
    </location>
</feature>
<dbReference type="InterPro" id="IPR003961">
    <property type="entry name" value="FN3_dom"/>
</dbReference>
<keyword evidence="1" id="KW-0732">Signal</keyword>
<dbReference type="Pfam" id="PF13927">
    <property type="entry name" value="Ig_3"/>
    <property type="match status" value="3"/>
</dbReference>
<feature type="domain" description="Ig-like" evidence="7">
    <location>
        <begin position="529"/>
        <end position="646"/>
    </location>
</feature>
<keyword evidence="6" id="KW-1133">Transmembrane helix</keyword>
<dbReference type="SUPFAM" id="SSF48726">
    <property type="entry name" value="Immunoglobulin"/>
    <property type="match status" value="9"/>
</dbReference>
<organism evidence="9 10">
    <name type="scientific">Aplysia californica</name>
    <name type="common">California sea hare</name>
    <dbReference type="NCBI Taxonomy" id="6500"/>
    <lineage>
        <taxon>Eukaryota</taxon>
        <taxon>Metazoa</taxon>
        <taxon>Spiralia</taxon>
        <taxon>Lophotrochozoa</taxon>
        <taxon>Mollusca</taxon>
        <taxon>Gastropoda</taxon>
        <taxon>Heterobranchia</taxon>
        <taxon>Euthyneura</taxon>
        <taxon>Tectipleura</taxon>
        <taxon>Aplysiida</taxon>
        <taxon>Aplysioidea</taxon>
        <taxon>Aplysiidae</taxon>
        <taxon>Aplysia</taxon>
    </lineage>
</organism>
<dbReference type="RefSeq" id="XP_005095904.1">
    <property type="nucleotide sequence ID" value="XM_005095847.2"/>
</dbReference>
<dbReference type="InterPro" id="IPR013783">
    <property type="entry name" value="Ig-like_fold"/>
</dbReference>
<gene>
    <name evidence="10" type="primary">LOC101852682</name>
</gene>
<keyword evidence="2" id="KW-0677">Repeat</keyword>
<feature type="domain" description="Ig-like" evidence="7">
    <location>
        <begin position="741"/>
        <end position="853"/>
    </location>
</feature>
<dbReference type="PANTHER" id="PTHR12231:SF253">
    <property type="entry name" value="DPR-INTERACTING PROTEIN ETA, ISOFORM B-RELATED"/>
    <property type="match status" value="1"/>
</dbReference>
<feature type="domain" description="Ig-like" evidence="7">
    <location>
        <begin position="858"/>
        <end position="957"/>
    </location>
</feature>
<protein>
    <submittedName>
        <fullName evidence="10">Hemicentin-1</fullName>
    </submittedName>
</protein>
<dbReference type="PROSITE" id="PS50835">
    <property type="entry name" value="IG_LIKE"/>
    <property type="match status" value="10"/>
</dbReference>
<evidence type="ECO:0000256" key="4">
    <source>
        <dbReference type="ARBA" id="ARBA00023319"/>
    </source>
</evidence>
<reference evidence="10" key="1">
    <citation type="submission" date="2025-08" db="UniProtKB">
        <authorList>
            <consortium name="RefSeq"/>
        </authorList>
    </citation>
    <scope>IDENTIFICATION</scope>
</reference>
<keyword evidence="4" id="KW-0393">Immunoglobulin domain</keyword>
<feature type="domain" description="Ig-like" evidence="7">
    <location>
        <begin position="438"/>
        <end position="524"/>
    </location>
</feature>
<feature type="transmembrane region" description="Helical" evidence="6">
    <location>
        <begin position="12"/>
        <end position="33"/>
    </location>
</feature>
<accession>A0ABM0JKL0</accession>
<dbReference type="SUPFAM" id="SSF49265">
    <property type="entry name" value="Fibronectin type III"/>
    <property type="match status" value="2"/>
</dbReference>
<dbReference type="InterPro" id="IPR003599">
    <property type="entry name" value="Ig_sub"/>
</dbReference>
<dbReference type="PROSITE" id="PS50853">
    <property type="entry name" value="FN3"/>
    <property type="match status" value="1"/>
</dbReference>
<dbReference type="InterPro" id="IPR003598">
    <property type="entry name" value="Ig_sub2"/>
</dbReference>
<name>A0ABM0JKL0_APLCA</name>
<dbReference type="PROSITE" id="PS00290">
    <property type="entry name" value="IG_MHC"/>
    <property type="match status" value="1"/>
</dbReference>
<evidence type="ECO:0000256" key="1">
    <source>
        <dbReference type="ARBA" id="ARBA00022729"/>
    </source>
</evidence>